<dbReference type="PANTHER" id="PTHR33967">
    <property type="entry name" value="RAGULATOR COMPLEX PROTEIN LAMTOR4"/>
    <property type="match status" value="1"/>
</dbReference>
<evidence type="ECO:0000313" key="6">
    <source>
        <dbReference type="Proteomes" id="UP000008237"/>
    </source>
</evidence>
<comment type="similarity">
    <text evidence="2">Belongs to the LAMTOR4 family.</text>
</comment>
<evidence type="ECO:0000256" key="2">
    <source>
        <dbReference type="ARBA" id="ARBA00010627"/>
    </source>
</evidence>
<keyword evidence="6" id="KW-1185">Reference proteome</keyword>
<proteinExistence type="inferred from homology"/>
<dbReference type="OMA" id="YCADRRD"/>
<gene>
    <name evidence="5" type="ORF">EAI_13320</name>
</gene>
<evidence type="ECO:0000313" key="5">
    <source>
        <dbReference type="EMBL" id="EFN78448.1"/>
    </source>
</evidence>
<organism evidence="6">
    <name type="scientific">Harpegnathos saltator</name>
    <name type="common">Jerdon's jumping ant</name>
    <dbReference type="NCBI Taxonomy" id="610380"/>
    <lineage>
        <taxon>Eukaryota</taxon>
        <taxon>Metazoa</taxon>
        <taxon>Ecdysozoa</taxon>
        <taxon>Arthropoda</taxon>
        <taxon>Hexapoda</taxon>
        <taxon>Insecta</taxon>
        <taxon>Pterygota</taxon>
        <taxon>Neoptera</taxon>
        <taxon>Endopterygota</taxon>
        <taxon>Hymenoptera</taxon>
        <taxon>Apocrita</taxon>
        <taxon>Aculeata</taxon>
        <taxon>Formicoidea</taxon>
        <taxon>Formicidae</taxon>
        <taxon>Ponerinae</taxon>
        <taxon>Ponerini</taxon>
        <taxon>Harpegnathos</taxon>
    </lineage>
</organism>
<evidence type="ECO:0000256" key="1">
    <source>
        <dbReference type="ARBA" id="ARBA00004371"/>
    </source>
</evidence>
<dbReference type="PANTHER" id="PTHR33967:SF1">
    <property type="entry name" value="RAGULATOR COMPLEX PROTEIN LAMTOR4"/>
    <property type="match status" value="1"/>
</dbReference>
<dbReference type="AlphaFoldDB" id="E2C0Q4"/>
<reference evidence="5 6" key="1">
    <citation type="journal article" date="2010" name="Science">
        <title>Genomic comparison of the ants Camponotus floridanus and Harpegnathos saltator.</title>
        <authorList>
            <person name="Bonasio R."/>
            <person name="Zhang G."/>
            <person name="Ye C."/>
            <person name="Mutti N.S."/>
            <person name="Fang X."/>
            <person name="Qin N."/>
            <person name="Donahue G."/>
            <person name="Yang P."/>
            <person name="Li Q."/>
            <person name="Li C."/>
            <person name="Zhang P."/>
            <person name="Huang Z."/>
            <person name="Berger S.L."/>
            <person name="Reinberg D."/>
            <person name="Wang J."/>
            <person name="Liebig J."/>
        </authorList>
    </citation>
    <scope>NUCLEOTIDE SEQUENCE [LARGE SCALE GENOMIC DNA]</scope>
    <source>
        <strain evidence="5 6">R22 G/1</strain>
    </source>
</reference>
<keyword evidence="3" id="KW-0458">Lysosome</keyword>
<dbReference type="STRING" id="610380.E2C0Q4"/>
<evidence type="ECO:0000256" key="3">
    <source>
        <dbReference type="ARBA" id="ARBA00023228"/>
    </source>
</evidence>
<dbReference type="FunCoup" id="E2C0Q4">
    <property type="interactions" value="626"/>
</dbReference>
<name>E2C0Q4_HARSA</name>
<dbReference type="GO" id="GO:0071230">
    <property type="term" value="P:cellular response to amino acid stimulus"/>
    <property type="evidence" value="ECO:0007669"/>
    <property type="project" value="InterPro"/>
</dbReference>
<accession>E2C0Q4</accession>
<dbReference type="GO" id="GO:0005764">
    <property type="term" value="C:lysosome"/>
    <property type="evidence" value="ECO:0007669"/>
    <property type="project" value="UniProtKB-SubCell"/>
</dbReference>
<dbReference type="GO" id="GO:0071986">
    <property type="term" value="C:Ragulator complex"/>
    <property type="evidence" value="ECO:0007669"/>
    <property type="project" value="InterPro"/>
</dbReference>
<comment type="subcellular location">
    <subcellularLocation>
        <location evidence="1">Lysosome</location>
    </subcellularLocation>
</comment>
<sequence length="135" mass="15486">MMSLDRIPDQTGYLVLTEDGAVLTSGGDLENDERMANVIVGLVTLTSGIDPKAFPAHEAFEKISITYKDHCYVICLSNKKIHVIKRKLPSDHRATANRRCLDQRIQHIKKMLSFVNFDTLNEFNFFNHSERFIRC</sequence>
<dbReference type="InParanoid" id="E2C0Q4"/>
<dbReference type="GO" id="GO:0005085">
    <property type="term" value="F:guanyl-nucleotide exchange factor activity"/>
    <property type="evidence" value="ECO:0007669"/>
    <property type="project" value="TreeGrafter"/>
</dbReference>
<dbReference type="Proteomes" id="UP000008237">
    <property type="component" value="Unassembled WGS sequence"/>
</dbReference>
<dbReference type="OrthoDB" id="275011at2759"/>
<protein>
    <recommendedName>
        <fullName evidence="4">Late endosomal/lysosomal adaptor and MAPK and MTOR activator 4</fullName>
    </recommendedName>
</protein>
<evidence type="ECO:0000256" key="4">
    <source>
        <dbReference type="ARBA" id="ARBA00032690"/>
    </source>
</evidence>
<dbReference type="InterPro" id="IPR034601">
    <property type="entry name" value="LAMTOR4"/>
</dbReference>
<dbReference type="EMBL" id="GL451846">
    <property type="protein sequence ID" value="EFN78448.1"/>
    <property type="molecule type" value="Genomic_DNA"/>
</dbReference>
<dbReference type="GO" id="GO:0032008">
    <property type="term" value="P:positive regulation of TOR signaling"/>
    <property type="evidence" value="ECO:0007669"/>
    <property type="project" value="InterPro"/>
</dbReference>